<sequence length="1452" mass="165135">MQKAINNKPRMIGTTQANRLSEALVEGFFHVDEMSFEDLLLLAKEIAEQVHYYDLTHNRVGHWGGLFTAHDVVIMAMMLRLDCSTKMAGFNQCLEIDRYRAVNECIELFIDIDFYINALQKSKSEFANELCLKIISVVDMKLGSELLSIMPLAFSASQQVRTEQNKLKISLEKVNALSAFWPKTLRDKIATCYQATFDPQSTDNTECDGIELYRDDAKTQLYRCFSTLMNSIDYLQLETQVYFQQAIESYRHDPALGLLMAFLKLFGKAQDELNQFTVKHRQFYYCDLLKFEPMSEHCEQAYLVLSLAKGVKRSVLLPKGTVFSSGKDKPFQESLYETNEAIWLTDVLVKQICTLHLQRDPLISPESELHYVTGVRHWQGWGQDGVKESDEVLIGKRQRGFSLFGHGKDPDVIFEQSELGLVVTDPVLLLKEGQRTIEIAVTLVEPDSVPADQLNALSLAGTQKDKQHALMAIFSHLLDVDSDFHDNAFRLDEASLQTLLSEKNIHSLRRSLYKYYLLGLLTSCQSVPLLYRLLGRLFSRHTLSIETSKMDETSIEQCQPWLNETDLLLVKKKVTSLLDGKDLSRLLRLLSQSRLLTFYQLYETMFNIQLSTEVGWRSLQKYQIHPLVNHDEGEYGFRFTLILPPSFPALMPYACQFNGQDWTMPSPGVQLTINPLATFFPYSIFRALLLSSIQFEVDVAGITELVAYNQHGRVDPSKSFHPFGAQASLQSHFIFGSHEMALKNIKHIAMTITWSELPTEKTGFAFHYAQYPDNIVNEHFLVELGWLKEGGWCSDHKRYLLFSASDEDVLRSQSHIIANVNYDSVFEPSRNKKEVFDSASFDYNLKSRGGFFKLTLVSPKMGFGHRDYTPLLTQLLVDNAKTKRHQRPLPNLPYTPIIERFSLNYKASAMIDFSHTQMNMQSLQSVVHIHPFGFERIYPFQTDSSTSPKRVSSQDMRHYLFPRYRADGHLFIGLSGTSLSGVIQLFFHLDSNMDQENSTLSHNTKKESYDERSEPSLTWLYLMNNQWKTLSDKNVLSDSTQGLLTSGIVTLDLPEALNQIHSIMPAGLFWISVVSNNTLSLFSKCYSVSVQGATVTRKLPSTGNLDKGAPQAPIAQGGTISDKWRAIPSIAEMGTIDQKTPVFGGHRKEQQWELVQRASERLRHKGRAISTWDYERLILQAFSHIDKVACLPNIVYPKQGVFPGHLLIVVRPKVTQCHHGRCNAVSLSDVLLKQVTIFVQDLCSAFVQVEVREPEYESLQVRCKVKFTSNMNKGALMAQLNHDICEYLCPWTEANRGQTGLETAVVKNSNLGLGWHVKTKDIDSFIHQLDYVSFVTQLSVLHLVEEQDSLLPYYQLRDSAFDNTAAQNMRQDTSQEASPTIAVLETDIFPSRPWSILMSLEHHMIECIEEEVYLAPSITGIDALTVGENFIIGDDLSSQSCQQQPEESNEVK</sequence>
<evidence type="ECO:0000313" key="2">
    <source>
        <dbReference type="Proteomes" id="UP001203423"/>
    </source>
</evidence>
<protein>
    <recommendedName>
        <fullName evidence="3">Baseplate protein J-like domain-containing protein</fullName>
    </recommendedName>
</protein>
<keyword evidence="2" id="KW-1185">Reference proteome</keyword>
<accession>A0ABT0L9B7</accession>
<dbReference type="Proteomes" id="UP001203423">
    <property type="component" value="Unassembled WGS sequence"/>
</dbReference>
<gene>
    <name evidence="1" type="ORF">L2764_04370</name>
</gene>
<dbReference type="EMBL" id="JAKIKS010000011">
    <property type="protein sequence ID" value="MCL1123741.1"/>
    <property type="molecule type" value="Genomic_DNA"/>
</dbReference>
<organism evidence="1 2">
    <name type="scientific">Shewanella surugensis</name>
    <dbReference type="NCBI Taxonomy" id="212020"/>
    <lineage>
        <taxon>Bacteria</taxon>
        <taxon>Pseudomonadati</taxon>
        <taxon>Pseudomonadota</taxon>
        <taxon>Gammaproteobacteria</taxon>
        <taxon>Alteromonadales</taxon>
        <taxon>Shewanellaceae</taxon>
        <taxon>Shewanella</taxon>
    </lineage>
</organism>
<evidence type="ECO:0000313" key="1">
    <source>
        <dbReference type="EMBL" id="MCL1123741.1"/>
    </source>
</evidence>
<name>A0ABT0L9B7_9GAMM</name>
<dbReference type="RefSeq" id="WP_248939028.1">
    <property type="nucleotide sequence ID" value="NZ_JAKIKS010000011.1"/>
</dbReference>
<proteinExistence type="predicted"/>
<reference evidence="1 2" key="1">
    <citation type="submission" date="2022-01" db="EMBL/GenBank/DDBJ databases">
        <title>Whole genome-based taxonomy of the Shewanellaceae.</title>
        <authorList>
            <person name="Martin-Rodriguez A.J."/>
        </authorList>
    </citation>
    <scope>NUCLEOTIDE SEQUENCE [LARGE SCALE GENOMIC DNA]</scope>
    <source>
        <strain evidence="1 2">DSM 17177</strain>
    </source>
</reference>
<evidence type="ECO:0008006" key="3">
    <source>
        <dbReference type="Google" id="ProtNLM"/>
    </source>
</evidence>
<comment type="caution">
    <text evidence="1">The sequence shown here is derived from an EMBL/GenBank/DDBJ whole genome shotgun (WGS) entry which is preliminary data.</text>
</comment>